<name>A0AAV3S9H1_9EURY</name>
<dbReference type="SUPFAM" id="SSF53474">
    <property type="entry name" value="alpha/beta-Hydrolases"/>
    <property type="match status" value="1"/>
</dbReference>
<accession>A0AAV3S9H1</accession>
<dbReference type="EMBL" id="BAAABL010000066">
    <property type="protein sequence ID" value="GAA0307475.1"/>
    <property type="molecule type" value="Genomic_DNA"/>
</dbReference>
<comment type="caution">
    <text evidence="2">The sequence shown here is derived from an EMBL/GenBank/DDBJ whole genome shotgun (WGS) entry which is preliminary data.</text>
</comment>
<sequence length="205" mass="22581">MYSTRVRAVCDYFGPTDFLVMNEQGSEQDHDTPDSLESQLIGGPIQAHPDAVARADLITYIEGDEPPLCIVHGAADPIVPHAQSVHLRDALNDVGVPVSLYTVEGAGHGGFEDPTVTHPLTHSSTVISTTDCSYYVRQIYSYTFSFHSRVYEDSCVKYCAGVLDWSEYRQYAIPESAILCFLVREYLTTVLSGSLLGGHASRCIW</sequence>
<feature type="domain" description="BD-FAE-like" evidence="1">
    <location>
        <begin position="3"/>
        <end position="91"/>
    </location>
</feature>
<protein>
    <recommendedName>
        <fullName evidence="1">BD-FAE-like domain-containing protein</fullName>
    </recommendedName>
</protein>
<dbReference type="AlphaFoldDB" id="A0AAV3S9H1"/>
<dbReference type="Gene3D" id="3.40.50.1820">
    <property type="entry name" value="alpha/beta hydrolase"/>
    <property type="match status" value="1"/>
</dbReference>
<gene>
    <name evidence="2" type="ORF">GCM10009066_21430</name>
</gene>
<evidence type="ECO:0000313" key="3">
    <source>
        <dbReference type="Proteomes" id="UP001500837"/>
    </source>
</evidence>
<evidence type="ECO:0000313" key="2">
    <source>
        <dbReference type="EMBL" id="GAA0307475.1"/>
    </source>
</evidence>
<organism evidence="2 3">
    <name type="scientific">Halarchaeum salinum</name>
    <dbReference type="NCBI Taxonomy" id="489912"/>
    <lineage>
        <taxon>Archaea</taxon>
        <taxon>Methanobacteriati</taxon>
        <taxon>Methanobacteriota</taxon>
        <taxon>Stenosarchaea group</taxon>
        <taxon>Halobacteria</taxon>
        <taxon>Halobacteriales</taxon>
        <taxon>Halobacteriaceae</taxon>
    </lineage>
</organism>
<dbReference type="Pfam" id="PF20434">
    <property type="entry name" value="BD-FAE"/>
    <property type="match status" value="1"/>
</dbReference>
<evidence type="ECO:0000259" key="1">
    <source>
        <dbReference type="Pfam" id="PF20434"/>
    </source>
</evidence>
<keyword evidence="3" id="KW-1185">Reference proteome</keyword>
<reference evidence="2 3" key="1">
    <citation type="journal article" date="2019" name="Int. J. Syst. Evol. Microbiol.">
        <title>The Global Catalogue of Microorganisms (GCM) 10K type strain sequencing project: providing services to taxonomists for standard genome sequencing and annotation.</title>
        <authorList>
            <consortium name="The Broad Institute Genomics Platform"/>
            <consortium name="The Broad Institute Genome Sequencing Center for Infectious Disease"/>
            <person name="Wu L."/>
            <person name="Ma J."/>
        </authorList>
    </citation>
    <scope>NUCLEOTIDE SEQUENCE [LARGE SCALE GENOMIC DNA]</scope>
    <source>
        <strain evidence="2 3">JCM 16330</strain>
    </source>
</reference>
<dbReference type="InterPro" id="IPR049492">
    <property type="entry name" value="BD-FAE-like_dom"/>
</dbReference>
<proteinExistence type="predicted"/>
<dbReference type="Proteomes" id="UP001500837">
    <property type="component" value="Unassembled WGS sequence"/>
</dbReference>
<dbReference type="InterPro" id="IPR029058">
    <property type="entry name" value="AB_hydrolase_fold"/>
</dbReference>